<name>A0A371ES53_MUCPR</name>
<gene>
    <name evidence="2" type="ORF">CR513_52109</name>
</gene>
<protein>
    <submittedName>
        <fullName evidence="2">Uncharacterized protein</fullName>
    </submittedName>
</protein>
<accession>A0A371ES53</accession>
<evidence type="ECO:0000313" key="2">
    <source>
        <dbReference type="EMBL" id="RDX68863.1"/>
    </source>
</evidence>
<feature type="non-terminal residue" evidence="2">
    <location>
        <position position="1"/>
    </location>
</feature>
<dbReference type="AlphaFoldDB" id="A0A371ES53"/>
<evidence type="ECO:0000313" key="3">
    <source>
        <dbReference type="Proteomes" id="UP000257109"/>
    </source>
</evidence>
<organism evidence="2 3">
    <name type="scientific">Mucuna pruriens</name>
    <name type="common">Velvet bean</name>
    <name type="synonym">Dolichos pruriens</name>
    <dbReference type="NCBI Taxonomy" id="157652"/>
    <lineage>
        <taxon>Eukaryota</taxon>
        <taxon>Viridiplantae</taxon>
        <taxon>Streptophyta</taxon>
        <taxon>Embryophyta</taxon>
        <taxon>Tracheophyta</taxon>
        <taxon>Spermatophyta</taxon>
        <taxon>Magnoliopsida</taxon>
        <taxon>eudicotyledons</taxon>
        <taxon>Gunneridae</taxon>
        <taxon>Pentapetalae</taxon>
        <taxon>rosids</taxon>
        <taxon>fabids</taxon>
        <taxon>Fabales</taxon>
        <taxon>Fabaceae</taxon>
        <taxon>Papilionoideae</taxon>
        <taxon>50 kb inversion clade</taxon>
        <taxon>NPAAA clade</taxon>
        <taxon>indigoferoid/millettioid clade</taxon>
        <taxon>Phaseoleae</taxon>
        <taxon>Mucuna</taxon>
    </lineage>
</organism>
<keyword evidence="3" id="KW-1185">Reference proteome</keyword>
<feature type="region of interest" description="Disordered" evidence="1">
    <location>
        <begin position="22"/>
        <end position="65"/>
    </location>
</feature>
<dbReference type="Proteomes" id="UP000257109">
    <property type="component" value="Unassembled WGS sequence"/>
</dbReference>
<sequence>MSLPMHLEQWIRSSQLYDHRKGVVGNQARRESETDAVDAASLRVQPGDQRQERCGEHCSSPLDLT</sequence>
<reference evidence="2" key="1">
    <citation type="submission" date="2018-05" db="EMBL/GenBank/DDBJ databases">
        <title>Draft genome of Mucuna pruriens seed.</title>
        <authorList>
            <person name="Nnadi N.E."/>
            <person name="Vos R."/>
            <person name="Hasami M.H."/>
            <person name="Devisetty U.K."/>
            <person name="Aguiy J.C."/>
        </authorList>
    </citation>
    <scope>NUCLEOTIDE SEQUENCE [LARGE SCALE GENOMIC DNA]</scope>
    <source>
        <strain evidence="2">JCA_2017</strain>
    </source>
</reference>
<proteinExistence type="predicted"/>
<evidence type="ECO:0000256" key="1">
    <source>
        <dbReference type="SAM" id="MobiDB-lite"/>
    </source>
</evidence>
<dbReference type="EMBL" id="QJKJ01012352">
    <property type="protein sequence ID" value="RDX68863.1"/>
    <property type="molecule type" value="Genomic_DNA"/>
</dbReference>
<comment type="caution">
    <text evidence="2">The sequence shown here is derived from an EMBL/GenBank/DDBJ whole genome shotgun (WGS) entry which is preliminary data.</text>
</comment>